<dbReference type="AlphaFoldDB" id="A0A0D3JSH9"/>
<organism evidence="8 9">
    <name type="scientific">Emiliania huxleyi (strain CCMP1516)</name>
    <dbReference type="NCBI Taxonomy" id="280463"/>
    <lineage>
        <taxon>Eukaryota</taxon>
        <taxon>Haptista</taxon>
        <taxon>Haptophyta</taxon>
        <taxon>Prymnesiophyceae</taxon>
        <taxon>Isochrysidales</taxon>
        <taxon>Noelaerhabdaceae</taxon>
        <taxon>Emiliania</taxon>
    </lineage>
</organism>
<dbReference type="eggNOG" id="KOG0730">
    <property type="taxonomic scope" value="Eukaryota"/>
</dbReference>
<dbReference type="Gene3D" id="2.40.40.20">
    <property type="match status" value="1"/>
</dbReference>
<dbReference type="InterPro" id="IPR003338">
    <property type="entry name" value="CDC4_N-term_subdom"/>
</dbReference>
<evidence type="ECO:0000313" key="8">
    <source>
        <dbReference type="EnsemblProtists" id="EOD26464"/>
    </source>
</evidence>
<keyword evidence="9" id="KW-1185">Reference proteome</keyword>
<dbReference type="GO" id="GO:0031593">
    <property type="term" value="F:polyubiquitin modification-dependent protein binding"/>
    <property type="evidence" value="ECO:0007669"/>
    <property type="project" value="TreeGrafter"/>
</dbReference>
<dbReference type="GeneID" id="17272010"/>
<dbReference type="InterPro" id="IPR041569">
    <property type="entry name" value="AAA_lid_3"/>
</dbReference>
<dbReference type="InterPro" id="IPR003959">
    <property type="entry name" value="ATPase_AAA_core"/>
</dbReference>
<dbReference type="Pfam" id="PF00004">
    <property type="entry name" value="AAA"/>
    <property type="match status" value="2"/>
</dbReference>
<dbReference type="RefSeq" id="XP_005778893.1">
    <property type="nucleotide sequence ID" value="XM_005778836.1"/>
</dbReference>
<dbReference type="FunFam" id="3.40.50.300:FF:000048">
    <property type="entry name" value="Transitional endoplasmic reticulum ATPase"/>
    <property type="match status" value="1"/>
</dbReference>
<dbReference type="GO" id="GO:0005524">
    <property type="term" value="F:ATP binding"/>
    <property type="evidence" value="ECO:0007669"/>
    <property type="project" value="UniProtKB-KW"/>
</dbReference>
<feature type="region of interest" description="Disordered" evidence="3">
    <location>
        <begin position="842"/>
        <end position="885"/>
    </location>
</feature>
<dbReference type="GO" id="GO:0005634">
    <property type="term" value="C:nucleus"/>
    <property type="evidence" value="ECO:0007669"/>
    <property type="project" value="TreeGrafter"/>
</dbReference>
<evidence type="ECO:0000256" key="1">
    <source>
        <dbReference type="ARBA" id="ARBA00022741"/>
    </source>
</evidence>
<feature type="domain" description="AAA+ ATPase" evidence="5">
    <location>
        <begin position="594"/>
        <end position="733"/>
    </location>
</feature>
<dbReference type="InterPro" id="IPR004201">
    <property type="entry name" value="Cdc48_dom2"/>
</dbReference>
<feature type="compositionally biased region" description="Acidic residues" evidence="3">
    <location>
        <begin position="875"/>
        <end position="885"/>
    </location>
</feature>
<dbReference type="SMART" id="SM01072">
    <property type="entry name" value="CDC48_2"/>
    <property type="match status" value="1"/>
</dbReference>
<sequence>MREERRGTRLLPPLLLLAALVCAHARSAVVGSPPRRASRASAAVLLQRQRGLHLRGGQMAGERGAPPEDAASGYVMEVADERAEIADVERKRMPHELEVGDVAGDSAADSSECLVHPDKMAALNLMAGDTVRLKGRRSRETICLVRDDASVPADAVWVAAQARSNLHVNVGDRVKLYGCDSVGEGAKVTLQPLSDAMAGLSADELHDQVLAPHFAPEGDEAAPYRPVHEGDRIRVRHGAQVVEVLVVATEPERRCVVAPSTELEVLDEPLDRAELDAEEDEGGYDDIGGVDKQLTKIRELVELPMRHPKVFTSVGVMPPRGVLIHGPPGCGKTMIARAVAAETGAACYLINGPQVMSKQAGESEQNLRDAFEEAEKNAPAIIFIDEIDAIAPRRDKTQGETEKRLVSQLITLMDSLKPSSRVVLMAATNRPNTIDPALRRFGRFDLEINIPVPDEQGRLDILAIKSKDLRLSPEIDLPALAADTQGYCGADLSQVVFEAAMMCVRERMPEIDLEADTLPPALLEQLVVQPRHVEQALPALSVTNPSTLRESAIEVPNVSWKDIGGLEGVKRELRETVQYPVQYASKFEHFGMDPSKGVLFYGPPGCGKTLLAKAVANECKANFISVKGPELLTMWFGESEANVRELFDKARQASPCVIFFDEMDSIAKARGSGGGGASEAGDRVINQILTEIDGVGARKSVFVIGATNRPDILDPAIMRPGRLDQLIYIPMPDYESRLSILRATLRKAREPTSPLADDVDLEGLANSTEHFSGADLTEICQRACKLAIRHEIDEQQAAEAEAEAAGKPLPEVRSDGMLSAKHFAEAMKNARRSVSKAELARYNKFRKDQATDTKKKDAAPLAEAAAPAEPAAPEASDEEAEDLYD</sequence>
<dbReference type="GO" id="GO:0016887">
    <property type="term" value="F:ATP hydrolysis activity"/>
    <property type="evidence" value="ECO:0007669"/>
    <property type="project" value="InterPro"/>
</dbReference>
<dbReference type="GO" id="GO:0051228">
    <property type="term" value="P:mitotic spindle disassembly"/>
    <property type="evidence" value="ECO:0007669"/>
    <property type="project" value="TreeGrafter"/>
</dbReference>
<dbReference type="EnsemblProtists" id="EOD26464">
    <property type="protein sequence ID" value="EOD26464"/>
    <property type="gene ID" value="EMIHUDRAFT_421356"/>
</dbReference>
<dbReference type="Proteomes" id="UP000013827">
    <property type="component" value="Unassembled WGS sequence"/>
</dbReference>
<dbReference type="Pfam" id="PF17862">
    <property type="entry name" value="AAA_lid_3"/>
    <property type="match status" value="2"/>
</dbReference>
<feature type="compositionally biased region" description="Low complexity" evidence="3">
    <location>
        <begin position="859"/>
        <end position="874"/>
    </location>
</feature>
<evidence type="ECO:0000256" key="2">
    <source>
        <dbReference type="ARBA" id="ARBA00022840"/>
    </source>
</evidence>
<dbReference type="PROSITE" id="PS00674">
    <property type="entry name" value="AAA"/>
    <property type="match status" value="2"/>
</dbReference>
<dbReference type="PANTHER" id="PTHR23077:SF171">
    <property type="entry name" value="NUCLEAR VALOSIN-CONTAINING PROTEIN-LIKE"/>
    <property type="match status" value="1"/>
</dbReference>
<dbReference type="SUPFAM" id="SSF50692">
    <property type="entry name" value="ADC-like"/>
    <property type="match status" value="1"/>
</dbReference>
<evidence type="ECO:0000259" key="6">
    <source>
        <dbReference type="SMART" id="SM01072"/>
    </source>
</evidence>
<dbReference type="SMART" id="SM00382">
    <property type="entry name" value="AAA"/>
    <property type="match status" value="2"/>
</dbReference>
<dbReference type="HOGENOM" id="CLU_000688_12_0_1"/>
<evidence type="ECO:0000313" key="9">
    <source>
        <dbReference type="Proteomes" id="UP000013827"/>
    </source>
</evidence>
<evidence type="ECO:0000256" key="4">
    <source>
        <dbReference type="SAM" id="SignalP"/>
    </source>
</evidence>
<keyword evidence="4" id="KW-0732">Signal</keyword>
<feature type="signal peptide" evidence="4">
    <location>
        <begin position="1"/>
        <end position="25"/>
    </location>
</feature>
<dbReference type="PANTHER" id="PTHR23077">
    <property type="entry name" value="AAA-FAMILY ATPASE"/>
    <property type="match status" value="1"/>
</dbReference>
<dbReference type="OMA" id="YPIEHRG"/>
<feature type="chain" id="PRO_5044244390" description="Cell division cycle protein 48" evidence="4">
    <location>
        <begin position="26"/>
        <end position="885"/>
    </location>
</feature>
<dbReference type="SMART" id="SM01073">
    <property type="entry name" value="CDC48_N"/>
    <property type="match status" value="1"/>
</dbReference>
<evidence type="ECO:0000259" key="5">
    <source>
        <dbReference type="SMART" id="SM00382"/>
    </source>
</evidence>
<evidence type="ECO:0000259" key="7">
    <source>
        <dbReference type="SMART" id="SM01073"/>
    </source>
</evidence>
<dbReference type="PaxDb" id="2903-EOD26464"/>
<dbReference type="InterPro" id="IPR027417">
    <property type="entry name" value="P-loop_NTPase"/>
</dbReference>
<dbReference type="GO" id="GO:0097352">
    <property type="term" value="P:autophagosome maturation"/>
    <property type="evidence" value="ECO:0007669"/>
    <property type="project" value="TreeGrafter"/>
</dbReference>
<protein>
    <recommendedName>
        <fullName evidence="10">Cell division cycle protein 48</fullName>
    </recommendedName>
</protein>
<dbReference type="GO" id="GO:0034098">
    <property type="term" value="C:VCP-NPL4-UFD1 AAA ATPase complex"/>
    <property type="evidence" value="ECO:0007669"/>
    <property type="project" value="TreeGrafter"/>
</dbReference>
<dbReference type="InterPro" id="IPR003960">
    <property type="entry name" value="ATPase_AAA_CS"/>
</dbReference>
<keyword evidence="1" id="KW-0547">Nucleotide-binding</keyword>
<dbReference type="GO" id="GO:0005829">
    <property type="term" value="C:cytosol"/>
    <property type="evidence" value="ECO:0007669"/>
    <property type="project" value="TreeGrafter"/>
</dbReference>
<feature type="compositionally biased region" description="Basic and acidic residues" evidence="3">
    <location>
        <begin position="842"/>
        <end position="858"/>
    </location>
</feature>
<dbReference type="KEGG" id="ehx:EMIHUDRAFT_421356"/>
<dbReference type="Gene3D" id="1.10.8.60">
    <property type="match status" value="2"/>
</dbReference>
<proteinExistence type="predicted"/>
<dbReference type="SUPFAM" id="SSF52540">
    <property type="entry name" value="P-loop containing nucleoside triphosphate hydrolases"/>
    <property type="match status" value="2"/>
</dbReference>
<dbReference type="STRING" id="2903.R1F027"/>
<dbReference type="Gene3D" id="3.10.330.10">
    <property type="match status" value="1"/>
</dbReference>
<dbReference type="Pfam" id="PF02933">
    <property type="entry name" value="CDC48_2"/>
    <property type="match status" value="1"/>
</dbReference>
<feature type="domain" description="CDC48" evidence="6">
    <location>
        <begin position="215"/>
        <end position="272"/>
    </location>
</feature>
<dbReference type="InterPro" id="IPR029067">
    <property type="entry name" value="CDC48_domain_2-like_sf"/>
</dbReference>
<name>A0A0D3JSH9_EMIH1</name>
<feature type="domain" description="CDC48 N-terminal subdomain" evidence="7">
    <location>
        <begin position="96"/>
        <end position="182"/>
    </location>
</feature>
<keyword evidence="2" id="KW-0067">ATP-binding</keyword>
<feature type="domain" description="AAA+ ATPase" evidence="5">
    <location>
        <begin position="318"/>
        <end position="454"/>
    </location>
</feature>
<dbReference type="SUPFAM" id="SSF54585">
    <property type="entry name" value="Cdc48 domain 2-like"/>
    <property type="match status" value="1"/>
</dbReference>
<accession>A0A0D3JSH9</accession>
<evidence type="ECO:0008006" key="10">
    <source>
        <dbReference type="Google" id="ProtNLM"/>
    </source>
</evidence>
<dbReference type="InterPro" id="IPR050168">
    <property type="entry name" value="AAA_ATPase_domain"/>
</dbReference>
<reference evidence="9" key="1">
    <citation type="journal article" date="2013" name="Nature">
        <title>Pan genome of the phytoplankton Emiliania underpins its global distribution.</title>
        <authorList>
            <person name="Read B.A."/>
            <person name="Kegel J."/>
            <person name="Klute M.J."/>
            <person name="Kuo A."/>
            <person name="Lefebvre S.C."/>
            <person name="Maumus F."/>
            <person name="Mayer C."/>
            <person name="Miller J."/>
            <person name="Monier A."/>
            <person name="Salamov A."/>
            <person name="Young J."/>
            <person name="Aguilar M."/>
            <person name="Claverie J.M."/>
            <person name="Frickenhaus S."/>
            <person name="Gonzalez K."/>
            <person name="Herman E.K."/>
            <person name="Lin Y.C."/>
            <person name="Napier J."/>
            <person name="Ogata H."/>
            <person name="Sarno A.F."/>
            <person name="Shmutz J."/>
            <person name="Schroeder D."/>
            <person name="de Vargas C."/>
            <person name="Verret F."/>
            <person name="von Dassow P."/>
            <person name="Valentin K."/>
            <person name="Van de Peer Y."/>
            <person name="Wheeler G."/>
            <person name="Dacks J.B."/>
            <person name="Delwiche C.F."/>
            <person name="Dyhrman S.T."/>
            <person name="Glockner G."/>
            <person name="John U."/>
            <person name="Richards T."/>
            <person name="Worden A.Z."/>
            <person name="Zhang X."/>
            <person name="Grigoriev I.V."/>
            <person name="Allen A.E."/>
            <person name="Bidle K."/>
            <person name="Borodovsky M."/>
            <person name="Bowler C."/>
            <person name="Brownlee C."/>
            <person name="Cock J.M."/>
            <person name="Elias M."/>
            <person name="Gladyshev V.N."/>
            <person name="Groth M."/>
            <person name="Guda C."/>
            <person name="Hadaegh A."/>
            <person name="Iglesias-Rodriguez M.D."/>
            <person name="Jenkins J."/>
            <person name="Jones B.M."/>
            <person name="Lawson T."/>
            <person name="Leese F."/>
            <person name="Lindquist E."/>
            <person name="Lobanov A."/>
            <person name="Lomsadze A."/>
            <person name="Malik S.B."/>
            <person name="Marsh M.E."/>
            <person name="Mackinder L."/>
            <person name="Mock T."/>
            <person name="Mueller-Roeber B."/>
            <person name="Pagarete A."/>
            <person name="Parker M."/>
            <person name="Probert I."/>
            <person name="Quesneville H."/>
            <person name="Raines C."/>
            <person name="Rensing S.A."/>
            <person name="Riano-Pachon D.M."/>
            <person name="Richier S."/>
            <person name="Rokitta S."/>
            <person name="Shiraiwa Y."/>
            <person name="Soanes D.M."/>
            <person name="van der Giezen M."/>
            <person name="Wahlund T.M."/>
            <person name="Williams B."/>
            <person name="Wilson W."/>
            <person name="Wolfe G."/>
            <person name="Wurch L.L."/>
        </authorList>
    </citation>
    <scope>NUCLEOTIDE SEQUENCE</scope>
</reference>
<dbReference type="FunFam" id="3.40.50.300:FF:000012">
    <property type="entry name" value="Transitional endoplasmic reticulum ATPase"/>
    <property type="match status" value="1"/>
</dbReference>
<evidence type="ECO:0000256" key="3">
    <source>
        <dbReference type="SAM" id="MobiDB-lite"/>
    </source>
</evidence>
<reference evidence="8" key="2">
    <citation type="submission" date="2024-10" db="UniProtKB">
        <authorList>
            <consortium name="EnsemblProtists"/>
        </authorList>
    </citation>
    <scope>IDENTIFICATION</scope>
</reference>
<dbReference type="InterPro" id="IPR003593">
    <property type="entry name" value="AAA+_ATPase"/>
</dbReference>
<dbReference type="InterPro" id="IPR009010">
    <property type="entry name" value="Asp_de-COase-like_dom_sf"/>
</dbReference>
<dbReference type="Pfam" id="PF02359">
    <property type="entry name" value="CDC48_N"/>
    <property type="match status" value="1"/>
</dbReference>
<dbReference type="GO" id="GO:0030970">
    <property type="term" value="P:retrograde protein transport, ER to cytosol"/>
    <property type="evidence" value="ECO:0007669"/>
    <property type="project" value="TreeGrafter"/>
</dbReference>
<dbReference type="Gene3D" id="3.40.50.300">
    <property type="entry name" value="P-loop containing nucleotide triphosphate hydrolases"/>
    <property type="match status" value="2"/>
</dbReference>